<gene>
    <name evidence="3" type="ORF">PDIGIT_LOCUS11373</name>
</gene>
<proteinExistence type="predicted"/>
<protein>
    <submittedName>
        <fullName evidence="3">Uncharacterized protein</fullName>
    </submittedName>
</protein>
<feature type="region of interest" description="Disordered" evidence="1">
    <location>
        <begin position="305"/>
        <end position="332"/>
    </location>
</feature>
<organism evidence="3 4">
    <name type="scientific">Periconia digitata</name>
    <dbReference type="NCBI Taxonomy" id="1303443"/>
    <lineage>
        <taxon>Eukaryota</taxon>
        <taxon>Fungi</taxon>
        <taxon>Dikarya</taxon>
        <taxon>Ascomycota</taxon>
        <taxon>Pezizomycotina</taxon>
        <taxon>Dothideomycetes</taxon>
        <taxon>Pleosporomycetidae</taxon>
        <taxon>Pleosporales</taxon>
        <taxon>Massarineae</taxon>
        <taxon>Periconiaceae</taxon>
        <taxon>Periconia</taxon>
    </lineage>
</organism>
<sequence>MRITPIIRLLFWSFKAYTLLKGFLPNSTSSLIRYYTRRSLRIIKKAKGHSRLLLLGPITRTFTPNTAFFRRFESILFQLTFYSTSQIIEFILDIIDVFNNPIATDPSSISMSFCCRTCDHRNHALATNTTETLLDVCLITLTFQTEIVESNRPSYVALNTMLNNITDAAESTSHPTFFTMWSPCLSDPKTAVIISTAAETLHSPTSTIFEPILQYLSKPPGVQHIFLDRSVLSLAASSPEQRIASDVMIVRAPNPGVAGAIGRQFGWNPKRSALSSQAEIGAPGGSFSHPGDLIRDFWAWAELSSEDPTSPSSSSAGSGWESSGSRPGLISTNSEEKNMSLFWAEDDERRNMEDETLVMIFQWNSHLDGDRFKHPLQRSLGQNSREVSDDMWDRHVAHPVRQLQGIGAKVETYKVDLRGVESRIDFGRSSLRDRVAGRRLSTMASGLGERVTGLWNR</sequence>
<keyword evidence="2" id="KW-0732">Signal</keyword>
<dbReference type="Proteomes" id="UP001152607">
    <property type="component" value="Unassembled WGS sequence"/>
</dbReference>
<comment type="caution">
    <text evidence="3">The sequence shown here is derived from an EMBL/GenBank/DDBJ whole genome shotgun (WGS) entry which is preliminary data.</text>
</comment>
<evidence type="ECO:0000313" key="3">
    <source>
        <dbReference type="EMBL" id="CAI6338246.1"/>
    </source>
</evidence>
<dbReference type="AlphaFoldDB" id="A0A9W4UNS8"/>
<evidence type="ECO:0000256" key="1">
    <source>
        <dbReference type="SAM" id="MobiDB-lite"/>
    </source>
</evidence>
<name>A0A9W4UNS8_9PLEO</name>
<feature type="signal peptide" evidence="2">
    <location>
        <begin position="1"/>
        <end position="22"/>
    </location>
</feature>
<feature type="compositionally biased region" description="Low complexity" evidence="1">
    <location>
        <begin position="306"/>
        <end position="325"/>
    </location>
</feature>
<reference evidence="3" key="1">
    <citation type="submission" date="2023-01" db="EMBL/GenBank/DDBJ databases">
        <authorList>
            <person name="Van Ghelder C."/>
            <person name="Rancurel C."/>
        </authorList>
    </citation>
    <scope>NUCLEOTIDE SEQUENCE</scope>
    <source>
        <strain evidence="3">CNCM I-4278</strain>
    </source>
</reference>
<evidence type="ECO:0000313" key="4">
    <source>
        <dbReference type="Proteomes" id="UP001152607"/>
    </source>
</evidence>
<feature type="chain" id="PRO_5040767078" evidence="2">
    <location>
        <begin position="23"/>
        <end position="457"/>
    </location>
</feature>
<keyword evidence="4" id="KW-1185">Reference proteome</keyword>
<accession>A0A9W4UNS8</accession>
<dbReference type="EMBL" id="CAOQHR010000008">
    <property type="protein sequence ID" value="CAI6338246.1"/>
    <property type="molecule type" value="Genomic_DNA"/>
</dbReference>
<evidence type="ECO:0000256" key="2">
    <source>
        <dbReference type="SAM" id="SignalP"/>
    </source>
</evidence>
<dbReference type="OrthoDB" id="3788658at2759"/>